<organism evidence="2 3">
    <name type="scientific">Massiliimalia timonensis</name>
    <dbReference type="NCBI Taxonomy" id="1987501"/>
    <lineage>
        <taxon>Bacteria</taxon>
        <taxon>Bacillati</taxon>
        <taxon>Bacillota</taxon>
        <taxon>Clostridia</taxon>
        <taxon>Eubacteriales</taxon>
        <taxon>Oscillospiraceae</taxon>
        <taxon>Massiliimalia</taxon>
    </lineage>
</organism>
<accession>A0A8J6P920</accession>
<reference evidence="2" key="1">
    <citation type="submission" date="2020-08" db="EMBL/GenBank/DDBJ databases">
        <title>Genome public.</title>
        <authorList>
            <person name="Liu C."/>
            <person name="Sun Q."/>
        </authorList>
    </citation>
    <scope>NUCLEOTIDE SEQUENCE</scope>
    <source>
        <strain evidence="2">NSJ-15</strain>
    </source>
</reference>
<proteinExistence type="predicted"/>
<evidence type="ECO:0000259" key="1">
    <source>
        <dbReference type="Pfam" id="PF08531"/>
    </source>
</evidence>
<dbReference type="Pfam" id="PF08531">
    <property type="entry name" value="Bac_rhamnosid_N"/>
    <property type="match status" value="1"/>
</dbReference>
<feature type="domain" description="Bacterial alpha-L-rhamnosidase N-terminal" evidence="1">
    <location>
        <begin position="28"/>
        <end position="211"/>
    </location>
</feature>
<dbReference type="PANTHER" id="PTHR33307">
    <property type="entry name" value="ALPHA-RHAMNOSIDASE (EUROFUNG)"/>
    <property type="match status" value="1"/>
</dbReference>
<dbReference type="InterPro" id="IPR013737">
    <property type="entry name" value="Bac_rhamnosid_N"/>
</dbReference>
<dbReference type="PANTHER" id="PTHR33307:SF6">
    <property type="entry name" value="ALPHA-RHAMNOSIDASE (EUROFUNG)-RELATED"/>
    <property type="match status" value="1"/>
</dbReference>
<sequence>MDFKNVIWITGDQNCTAPIFRREFSIRSVKEAKISICGLGFFELYLNGKKVSDDLFVPVWTNYEKRENRRLLYPLQDELSNYRTYYLEYDVSSYLNEGVNTIGVMLGNGWYHQIRRTEEGDLDYGFPKLCFELLITDQAGQTLQFYSDSEMKWSESEILENNLFFGELHNLRKKQDGWMLSGFDDSAWKPACQVPAPETNFYRQNCPADKIIRSVTPQLVYTEKDRRIYDCGENITGFVSVRCLVSSGKCIFRIFYSL</sequence>
<dbReference type="Proteomes" id="UP000632659">
    <property type="component" value="Unassembled WGS sequence"/>
</dbReference>
<keyword evidence="3" id="KW-1185">Reference proteome</keyword>
<dbReference type="InterPro" id="IPR016007">
    <property type="entry name" value="Alpha_rhamnosid"/>
</dbReference>
<dbReference type="RefSeq" id="WP_187536847.1">
    <property type="nucleotide sequence ID" value="NZ_JACRTL010000009.1"/>
</dbReference>
<evidence type="ECO:0000313" key="2">
    <source>
        <dbReference type="EMBL" id="MBC8612000.1"/>
    </source>
</evidence>
<dbReference type="AlphaFoldDB" id="A0A8J6P920"/>
<evidence type="ECO:0000313" key="3">
    <source>
        <dbReference type="Proteomes" id="UP000632659"/>
    </source>
</evidence>
<dbReference type="Gene3D" id="2.60.120.260">
    <property type="entry name" value="Galactose-binding domain-like"/>
    <property type="match status" value="1"/>
</dbReference>
<comment type="caution">
    <text evidence="2">The sequence shown here is derived from an EMBL/GenBank/DDBJ whole genome shotgun (WGS) entry which is preliminary data.</text>
</comment>
<gene>
    <name evidence="2" type="ORF">H8702_12955</name>
</gene>
<protein>
    <submittedName>
        <fullName evidence="2">Alpha-L-rhamnosidase N-terminal domain-containing protein</fullName>
    </submittedName>
</protein>
<dbReference type="EMBL" id="JACRTL010000009">
    <property type="protein sequence ID" value="MBC8612000.1"/>
    <property type="molecule type" value="Genomic_DNA"/>
</dbReference>
<name>A0A8J6P920_9FIRM</name>